<protein>
    <submittedName>
        <fullName evidence="2">Molecular chaperone</fullName>
    </submittedName>
</protein>
<dbReference type="InterPro" id="IPR013783">
    <property type="entry name" value="Ig-like_fold"/>
</dbReference>
<dbReference type="Proteomes" id="UP000280405">
    <property type="component" value="Unassembled WGS sequence"/>
</dbReference>
<dbReference type="OrthoDB" id="6683458at2"/>
<keyword evidence="3" id="KW-1185">Reference proteome</keyword>
<proteinExistence type="predicted"/>
<dbReference type="Pfam" id="PF00345">
    <property type="entry name" value="PapD_N"/>
    <property type="match status" value="1"/>
</dbReference>
<dbReference type="Gene3D" id="2.60.40.10">
    <property type="entry name" value="Immunoglobulins"/>
    <property type="match status" value="1"/>
</dbReference>
<dbReference type="PANTHER" id="PTHR30251">
    <property type="entry name" value="PILUS ASSEMBLY CHAPERONE"/>
    <property type="match status" value="1"/>
</dbReference>
<dbReference type="PANTHER" id="PTHR30251:SF4">
    <property type="entry name" value="SLR1668 PROTEIN"/>
    <property type="match status" value="1"/>
</dbReference>
<evidence type="ECO:0000313" key="2">
    <source>
        <dbReference type="EMBL" id="RKG39525.1"/>
    </source>
</evidence>
<dbReference type="SUPFAM" id="SSF49354">
    <property type="entry name" value="PapD-like"/>
    <property type="match status" value="1"/>
</dbReference>
<dbReference type="GO" id="GO:0071555">
    <property type="term" value="P:cell wall organization"/>
    <property type="evidence" value="ECO:0007669"/>
    <property type="project" value="InterPro"/>
</dbReference>
<dbReference type="AlphaFoldDB" id="A0A3A8EY71"/>
<evidence type="ECO:0000259" key="1">
    <source>
        <dbReference type="Pfam" id="PF00345"/>
    </source>
</evidence>
<dbReference type="InterPro" id="IPR016147">
    <property type="entry name" value="Pili_assmbl_chaperone_N"/>
</dbReference>
<accession>A0A3A8EY71</accession>
<gene>
    <name evidence="2" type="ORF">D7V20_04865</name>
</gene>
<name>A0A3A8EY71_9GAMM</name>
<dbReference type="GO" id="GO:0030288">
    <property type="term" value="C:outer membrane-bounded periplasmic space"/>
    <property type="evidence" value="ECO:0007669"/>
    <property type="project" value="InterPro"/>
</dbReference>
<sequence>MNKLFNVLVLGTVLLSPNLYAGLKISPIQLYISEKTRQRSATITLESSGLQDAKIFEVSAAKWTQNDKNEDVLEPDPTILINPKNFVIQPESKQIVRVGFSQPLAAIVAPQEKTWRIIFTEVPAVAKETSVSFLFNISVPLFLGAQDSAKLDIKTAYYQDNLVMNVKNDASSHLQIFKITIVDANQKEVAVSNEMRYLLHGQQYTFNFGKVKLNNSTQYTLKIATDKDEKPLEMKL</sequence>
<dbReference type="EMBL" id="RAXT01000005">
    <property type="protein sequence ID" value="RKG39525.1"/>
    <property type="molecule type" value="Genomic_DNA"/>
</dbReference>
<dbReference type="RefSeq" id="WP_120383202.1">
    <property type="nucleotide sequence ID" value="NZ_RAXT01000005.1"/>
</dbReference>
<organism evidence="2 3">
    <name type="scientific">Acinetobacter rongchengensis</name>
    <dbReference type="NCBI Taxonomy" id="2419601"/>
    <lineage>
        <taxon>Bacteria</taxon>
        <taxon>Pseudomonadati</taxon>
        <taxon>Pseudomonadota</taxon>
        <taxon>Gammaproteobacteria</taxon>
        <taxon>Moraxellales</taxon>
        <taxon>Moraxellaceae</taxon>
        <taxon>Acinetobacter</taxon>
    </lineage>
</organism>
<evidence type="ECO:0000313" key="3">
    <source>
        <dbReference type="Proteomes" id="UP000280405"/>
    </source>
</evidence>
<dbReference type="InterPro" id="IPR050643">
    <property type="entry name" value="Periplasmic_pilus_chap"/>
</dbReference>
<feature type="domain" description="Pili assembly chaperone N-terminal" evidence="1">
    <location>
        <begin position="57"/>
        <end position="142"/>
    </location>
</feature>
<reference evidence="2 3" key="1">
    <citation type="submission" date="2018-09" db="EMBL/GenBank/DDBJ databases">
        <title>The draft genome of Acinetobacter spp. strains.</title>
        <authorList>
            <person name="Qin J."/>
            <person name="Feng Y."/>
            <person name="Zong Z."/>
        </authorList>
    </citation>
    <scope>NUCLEOTIDE SEQUENCE [LARGE SCALE GENOMIC DNA]</scope>
    <source>
        <strain evidence="2 3">WCHAc060115</strain>
    </source>
</reference>
<dbReference type="InterPro" id="IPR008962">
    <property type="entry name" value="PapD-like_sf"/>
</dbReference>
<comment type="caution">
    <text evidence="2">The sequence shown here is derived from an EMBL/GenBank/DDBJ whole genome shotgun (WGS) entry which is preliminary data.</text>
</comment>